<dbReference type="RefSeq" id="WP_020988798.1">
    <property type="nucleotide sequence ID" value="NZ_MCRM02000043.1"/>
</dbReference>
<dbReference type="SMART" id="SM00248">
    <property type="entry name" value="ANK"/>
    <property type="match status" value="5"/>
</dbReference>
<dbReference type="Pfam" id="PF12796">
    <property type="entry name" value="Ank_2"/>
    <property type="match status" value="2"/>
</dbReference>
<gene>
    <name evidence="4" type="ORF">BES34_021180</name>
</gene>
<evidence type="ECO:0000256" key="2">
    <source>
        <dbReference type="ARBA" id="ARBA00023043"/>
    </source>
</evidence>
<dbReference type="PRINTS" id="PR01415">
    <property type="entry name" value="ANKYRIN"/>
</dbReference>
<dbReference type="PANTHER" id="PTHR24171:SF8">
    <property type="entry name" value="BRCA1-ASSOCIATED RING DOMAIN PROTEIN 1"/>
    <property type="match status" value="1"/>
</dbReference>
<name>A0ABX4YCY3_9LEPT</name>
<feature type="repeat" description="ANK" evidence="3">
    <location>
        <begin position="133"/>
        <end position="161"/>
    </location>
</feature>
<keyword evidence="2 3" id="KW-0040">ANK repeat</keyword>
<dbReference type="InterPro" id="IPR036770">
    <property type="entry name" value="Ankyrin_rpt-contain_sf"/>
</dbReference>
<dbReference type="Pfam" id="PF00023">
    <property type="entry name" value="Ank"/>
    <property type="match status" value="1"/>
</dbReference>
<organism evidence="4 5">
    <name type="scientific">Leptospira inadai serovar Lyme</name>
    <dbReference type="NCBI Taxonomy" id="293084"/>
    <lineage>
        <taxon>Bacteria</taxon>
        <taxon>Pseudomonadati</taxon>
        <taxon>Spirochaetota</taxon>
        <taxon>Spirochaetia</taxon>
        <taxon>Leptospirales</taxon>
        <taxon>Leptospiraceae</taxon>
        <taxon>Leptospira</taxon>
    </lineage>
</organism>
<dbReference type="EMBL" id="MCRM02000043">
    <property type="protein sequence ID" value="PNV71616.1"/>
    <property type="molecule type" value="Genomic_DNA"/>
</dbReference>
<dbReference type="PROSITE" id="PS50088">
    <property type="entry name" value="ANK_REPEAT"/>
    <property type="match status" value="4"/>
</dbReference>
<feature type="repeat" description="ANK" evidence="3">
    <location>
        <begin position="66"/>
        <end position="98"/>
    </location>
</feature>
<feature type="repeat" description="ANK" evidence="3">
    <location>
        <begin position="166"/>
        <end position="198"/>
    </location>
</feature>
<keyword evidence="1" id="KW-0677">Repeat</keyword>
<dbReference type="SUPFAM" id="SSF48403">
    <property type="entry name" value="Ankyrin repeat"/>
    <property type="match status" value="1"/>
</dbReference>
<comment type="caution">
    <text evidence="4">The sequence shown here is derived from an EMBL/GenBank/DDBJ whole genome shotgun (WGS) entry which is preliminary data.</text>
</comment>
<evidence type="ECO:0000256" key="3">
    <source>
        <dbReference type="PROSITE-ProRule" id="PRU00023"/>
    </source>
</evidence>
<evidence type="ECO:0000313" key="4">
    <source>
        <dbReference type="EMBL" id="PNV71616.1"/>
    </source>
</evidence>
<dbReference type="InterPro" id="IPR002110">
    <property type="entry name" value="Ankyrin_rpt"/>
</dbReference>
<dbReference type="PROSITE" id="PS50297">
    <property type="entry name" value="ANK_REP_REGION"/>
    <property type="match status" value="4"/>
</dbReference>
<evidence type="ECO:0000313" key="5">
    <source>
        <dbReference type="Proteomes" id="UP000094669"/>
    </source>
</evidence>
<dbReference type="Gene3D" id="1.25.40.20">
    <property type="entry name" value="Ankyrin repeat-containing domain"/>
    <property type="match status" value="3"/>
</dbReference>
<dbReference type="PANTHER" id="PTHR24171">
    <property type="entry name" value="ANKYRIN REPEAT DOMAIN-CONTAINING PROTEIN 39-RELATED"/>
    <property type="match status" value="1"/>
</dbReference>
<dbReference type="Proteomes" id="UP000094669">
    <property type="component" value="Unassembled WGS sequence"/>
</dbReference>
<reference evidence="4" key="1">
    <citation type="submission" date="2018-01" db="EMBL/GenBank/DDBJ databases">
        <title>Genomic characterization of Leptospira inadai serogroup Lyme isolated from captured rat in Brazil and comparative analysis with human reference strain.</title>
        <authorList>
            <person name="Moreno L.Z."/>
            <person name="Loureiro A.P."/>
            <person name="Miraglia F."/>
            <person name="Kremer F.S."/>
            <person name="Eslabao M.R."/>
            <person name="Dellagostin O.A."/>
            <person name="Lilenbaum W."/>
            <person name="Moreno A.M."/>
        </authorList>
    </citation>
    <scope>NUCLEOTIDE SEQUENCE [LARGE SCALE GENOMIC DNA]</scope>
    <source>
        <strain evidence="4">M34/99</strain>
    </source>
</reference>
<keyword evidence="5" id="KW-1185">Reference proteome</keyword>
<proteinExistence type="predicted"/>
<protein>
    <submittedName>
        <fullName evidence="4">Ankyrin repeat domain-containing protein</fullName>
    </submittedName>
</protein>
<sequence length="260" mass="28360">MKRYLLVFILIPIISLSSRPIDDLLIASKNGDVGKIESILKKGNVDVNGFIKGSLPTEEEEAEVGFQFTPLHWAVKNNHLEAVKVLIKAGANINAVAGYSKETPIFLSLSPKKREIFKFLINSLADLKKTNSNGESILNLAVRERNLEAIKLLIDLKLDINHGGVGGETPLHEASADGYDEVVELIIANGAKLNIITRKSSNLDKGGNTPLHYATMFGKISTVKILLKHGADKTLRNGDGNTALDIAKKKGYKDLVKILE</sequence>
<accession>A0ABX4YCY3</accession>
<evidence type="ECO:0000256" key="1">
    <source>
        <dbReference type="ARBA" id="ARBA00022737"/>
    </source>
</evidence>
<feature type="repeat" description="ANK" evidence="3">
    <location>
        <begin position="206"/>
        <end position="238"/>
    </location>
</feature>